<name>A0A919PN78_9ACTN</name>
<evidence type="ECO:0000313" key="3">
    <source>
        <dbReference type="Proteomes" id="UP000660611"/>
    </source>
</evidence>
<dbReference type="Proteomes" id="UP000660611">
    <property type="component" value="Unassembled WGS sequence"/>
</dbReference>
<reference evidence="2" key="1">
    <citation type="submission" date="2021-01" db="EMBL/GenBank/DDBJ databases">
        <title>Whole genome shotgun sequence of Dactylosporangium siamense NBRC 106093.</title>
        <authorList>
            <person name="Komaki H."/>
            <person name="Tamura T."/>
        </authorList>
    </citation>
    <scope>NUCLEOTIDE SEQUENCE</scope>
    <source>
        <strain evidence="2">NBRC 106093</strain>
    </source>
</reference>
<dbReference type="AlphaFoldDB" id="A0A919PN78"/>
<gene>
    <name evidence="2" type="ORF">Dsi01nite_049800</name>
</gene>
<protein>
    <submittedName>
        <fullName evidence="2">Uncharacterized protein</fullName>
    </submittedName>
</protein>
<evidence type="ECO:0000256" key="1">
    <source>
        <dbReference type="SAM" id="MobiDB-lite"/>
    </source>
</evidence>
<accession>A0A919PN78</accession>
<feature type="region of interest" description="Disordered" evidence="1">
    <location>
        <begin position="1"/>
        <end position="24"/>
    </location>
</feature>
<comment type="caution">
    <text evidence="2">The sequence shown here is derived from an EMBL/GenBank/DDBJ whole genome shotgun (WGS) entry which is preliminary data.</text>
</comment>
<dbReference type="EMBL" id="BONQ01000078">
    <property type="protein sequence ID" value="GIG46939.1"/>
    <property type="molecule type" value="Genomic_DNA"/>
</dbReference>
<evidence type="ECO:0000313" key="2">
    <source>
        <dbReference type="EMBL" id="GIG46939.1"/>
    </source>
</evidence>
<organism evidence="2 3">
    <name type="scientific">Dactylosporangium siamense</name>
    <dbReference type="NCBI Taxonomy" id="685454"/>
    <lineage>
        <taxon>Bacteria</taxon>
        <taxon>Bacillati</taxon>
        <taxon>Actinomycetota</taxon>
        <taxon>Actinomycetes</taxon>
        <taxon>Micromonosporales</taxon>
        <taxon>Micromonosporaceae</taxon>
        <taxon>Dactylosporangium</taxon>
    </lineage>
</organism>
<feature type="compositionally biased region" description="Pro residues" evidence="1">
    <location>
        <begin position="1"/>
        <end position="15"/>
    </location>
</feature>
<proteinExistence type="predicted"/>
<keyword evidence="3" id="KW-1185">Reference proteome</keyword>
<sequence>MAPVQPPGAVPPPRTGGPGGANRCTGSFHQYRVSLAVGNGAGERTVIDASNGNRNNRIYTCVPAVIHNGRDGNVRVEYLEAYSRPNSEHRPDAYIGPDGRVMVRMDAGPVNRFK</sequence>